<evidence type="ECO:0000256" key="5">
    <source>
        <dbReference type="ARBA" id="ARBA00022917"/>
    </source>
</evidence>
<comment type="similarity">
    <text evidence="1 8">Belongs to the TRAFAC class translation factor GTPase superfamily. Classic translation factor GTPase family. IF-2 subfamily.</text>
</comment>
<evidence type="ECO:0000313" key="11">
    <source>
        <dbReference type="Proteomes" id="UP000230055"/>
    </source>
</evidence>
<dbReference type="FunFam" id="3.40.50.300:FF:000019">
    <property type="entry name" value="Translation initiation factor IF-2"/>
    <property type="match status" value="1"/>
</dbReference>
<dbReference type="InterPro" id="IPR015760">
    <property type="entry name" value="TIF_IF2"/>
</dbReference>
<keyword evidence="6" id="KW-0342">GTP-binding</keyword>
<dbReference type="NCBIfam" id="TIGR00231">
    <property type="entry name" value="small_GTP"/>
    <property type="match status" value="1"/>
</dbReference>
<dbReference type="InterPro" id="IPR029459">
    <property type="entry name" value="EFTU-type"/>
</dbReference>
<dbReference type="SUPFAM" id="SSF52156">
    <property type="entry name" value="Initiation factor IF2/eIF5b, domain 3"/>
    <property type="match status" value="1"/>
</dbReference>
<evidence type="ECO:0000256" key="8">
    <source>
        <dbReference type="RuleBase" id="RU000644"/>
    </source>
</evidence>
<dbReference type="Gene3D" id="3.40.50.300">
    <property type="entry name" value="P-loop containing nucleotide triphosphate hydrolases"/>
    <property type="match status" value="1"/>
</dbReference>
<protein>
    <recommendedName>
        <fullName evidence="2 7">Translation initiation factor IF-2</fullName>
    </recommendedName>
</protein>
<reference evidence="11" key="1">
    <citation type="submission" date="2017-09" db="EMBL/GenBank/DDBJ databases">
        <title>Depth-based differentiation of microbial function through sediment-hosted aquifers and enrichment of novel symbionts in the deep terrestrial subsurface.</title>
        <authorList>
            <person name="Probst A.J."/>
            <person name="Ladd B."/>
            <person name="Jarett J.K."/>
            <person name="Geller-Mcgrath D.E."/>
            <person name="Sieber C.M.K."/>
            <person name="Emerson J.B."/>
            <person name="Anantharaman K."/>
            <person name="Thomas B.C."/>
            <person name="Malmstrom R."/>
            <person name="Stieglmeier M."/>
            <person name="Klingl A."/>
            <person name="Woyke T."/>
            <person name="Ryan C.M."/>
            <person name="Banfield J.F."/>
        </authorList>
    </citation>
    <scope>NUCLEOTIDE SEQUENCE [LARGE SCALE GENOMIC DNA]</scope>
</reference>
<dbReference type="EMBL" id="PFLX01000018">
    <property type="protein sequence ID" value="PIY90952.1"/>
    <property type="molecule type" value="Genomic_DNA"/>
</dbReference>
<dbReference type="InterPro" id="IPR005225">
    <property type="entry name" value="Small_GTP-bd"/>
</dbReference>
<evidence type="ECO:0000256" key="4">
    <source>
        <dbReference type="ARBA" id="ARBA00022741"/>
    </source>
</evidence>
<evidence type="ECO:0000256" key="2">
    <source>
        <dbReference type="ARBA" id="ARBA00020675"/>
    </source>
</evidence>
<dbReference type="InterPro" id="IPR036925">
    <property type="entry name" value="TIF_IF2_dom3_sf"/>
</dbReference>
<evidence type="ECO:0000256" key="6">
    <source>
        <dbReference type="ARBA" id="ARBA00023134"/>
    </source>
</evidence>
<evidence type="ECO:0000313" key="10">
    <source>
        <dbReference type="EMBL" id="PIY90952.1"/>
    </source>
</evidence>
<dbReference type="GO" id="GO:0003924">
    <property type="term" value="F:GTPase activity"/>
    <property type="evidence" value="ECO:0007669"/>
    <property type="project" value="InterPro"/>
</dbReference>
<dbReference type="Pfam" id="PF00009">
    <property type="entry name" value="GTP_EFTU"/>
    <property type="match status" value="1"/>
</dbReference>
<comment type="function">
    <text evidence="8">One of the essential components for the initiation of protein synthesis. Protects formylmethionyl-tRNA from spontaneous hydrolysis and promotes its binding to the 30S ribosomal subunits. Also involved in the hydrolysis of GTP during the formation of the 70S ribosomal complex.</text>
</comment>
<dbReference type="FunFam" id="3.40.50.10050:FF:000001">
    <property type="entry name" value="Translation initiation factor IF-2"/>
    <property type="match status" value="1"/>
</dbReference>
<accession>A0A2M7R8M7</accession>
<feature type="domain" description="Tr-type G" evidence="9">
    <location>
        <begin position="21"/>
        <end position="189"/>
    </location>
</feature>
<dbReference type="InterPro" id="IPR000178">
    <property type="entry name" value="TF_IF2_bacterial-like"/>
</dbReference>
<dbReference type="Pfam" id="PF14578">
    <property type="entry name" value="GTP_EFTU_D4"/>
    <property type="match status" value="1"/>
</dbReference>
<dbReference type="SUPFAM" id="SSF50447">
    <property type="entry name" value="Translation proteins"/>
    <property type="match status" value="2"/>
</dbReference>
<dbReference type="SUPFAM" id="SSF52540">
    <property type="entry name" value="P-loop containing nucleoside triphosphate hydrolases"/>
    <property type="match status" value="1"/>
</dbReference>
<dbReference type="PANTHER" id="PTHR43381:SF4">
    <property type="entry name" value="EUKARYOTIC TRANSLATION INITIATION FACTOR 5B"/>
    <property type="match status" value="1"/>
</dbReference>
<dbReference type="InterPro" id="IPR023115">
    <property type="entry name" value="TIF_IF2_dom3"/>
</dbReference>
<evidence type="ECO:0000256" key="3">
    <source>
        <dbReference type="ARBA" id="ARBA00022540"/>
    </source>
</evidence>
<keyword evidence="4" id="KW-0547">Nucleotide-binding</keyword>
<evidence type="ECO:0000259" key="9">
    <source>
        <dbReference type="PROSITE" id="PS51722"/>
    </source>
</evidence>
<dbReference type="InterPro" id="IPR009000">
    <property type="entry name" value="Transl_B-barrel_sf"/>
</dbReference>
<dbReference type="InterPro" id="IPR053905">
    <property type="entry name" value="EF-G-like_DII"/>
</dbReference>
<dbReference type="GO" id="GO:0003743">
    <property type="term" value="F:translation initiation factor activity"/>
    <property type="evidence" value="ECO:0007669"/>
    <property type="project" value="UniProtKB-UniRule"/>
</dbReference>
<keyword evidence="3 8" id="KW-0396">Initiation factor</keyword>
<gene>
    <name evidence="10" type="primary">infB</name>
    <name evidence="10" type="ORF">COY72_00770</name>
</gene>
<dbReference type="Pfam" id="PF22042">
    <property type="entry name" value="EF-G_D2"/>
    <property type="match status" value="1"/>
</dbReference>
<dbReference type="PROSITE" id="PS51722">
    <property type="entry name" value="G_TR_2"/>
    <property type="match status" value="1"/>
</dbReference>
<dbReference type="PANTHER" id="PTHR43381">
    <property type="entry name" value="TRANSLATION INITIATION FACTOR IF-2-RELATED"/>
    <property type="match status" value="1"/>
</dbReference>
<dbReference type="InterPro" id="IPR000795">
    <property type="entry name" value="T_Tr_GTP-bd_dom"/>
</dbReference>
<dbReference type="CDD" id="cd01887">
    <property type="entry name" value="IF2_eIF5B"/>
    <property type="match status" value="1"/>
</dbReference>
<comment type="caution">
    <text evidence="10">The sequence shown here is derived from an EMBL/GenBank/DDBJ whole genome shotgun (WGS) entry which is preliminary data.</text>
</comment>
<proteinExistence type="inferred from homology"/>
<keyword evidence="5 8" id="KW-0648">Protein biosynthesis</keyword>
<dbReference type="GO" id="GO:0005525">
    <property type="term" value="F:GTP binding"/>
    <property type="evidence" value="ECO:0007669"/>
    <property type="project" value="UniProtKB-KW"/>
</dbReference>
<dbReference type="Gene3D" id="2.40.30.10">
    <property type="entry name" value="Translation factors"/>
    <property type="match status" value="2"/>
</dbReference>
<dbReference type="Proteomes" id="UP000230055">
    <property type="component" value="Unassembled WGS sequence"/>
</dbReference>
<dbReference type="Gene3D" id="3.40.50.10050">
    <property type="entry name" value="Translation initiation factor IF- 2, domain 3"/>
    <property type="match status" value="1"/>
</dbReference>
<evidence type="ECO:0000256" key="1">
    <source>
        <dbReference type="ARBA" id="ARBA00007733"/>
    </source>
</evidence>
<dbReference type="Pfam" id="PF11987">
    <property type="entry name" value="IF-2"/>
    <property type="match status" value="1"/>
</dbReference>
<evidence type="ECO:0000256" key="7">
    <source>
        <dbReference type="NCBIfam" id="TIGR00487"/>
    </source>
</evidence>
<dbReference type="InterPro" id="IPR027417">
    <property type="entry name" value="P-loop_NTPase"/>
</dbReference>
<name>A0A2M7R8M7_9BACT</name>
<dbReference type="NCBIfam" id="TIGR00487">
    <property type="entry name" value="IF-2"/>
    <property type="match status" value="1"/>
</dbReference>
<organism evidence="10 11">
    <name type="scientific">Candidatus Nealsonbacteria bacterium CG_4_10_14_0_8_um_filter_35_10</name>
    <dbReference type="NCBI Taxonomy" id="1974683"/>
    <lineage>
        <taxon>Bacteria</taxon>
        <taxon>Candidatus Nealsoniibacteriota</taxon>
    </lineage>
</organism>
<dbReference type="GO" id="GO:0005737">
    <property type="term" value="C:cytoplasm"/>
    <property type="evidence" value="ECO:0007669"/>
    <property type="project" value="UniProtKB-UniRule"/>
</dbReference>
<dbReference type="AlphaFoldDB" id="A0A2M7R8M7"/>
<sequence>MNLLNQKLKIFMIEKRENLISRAPIVVVLGHVDSGKTSILDAVRKTHVAEKETGGITQHVGAYEVELQGKKITFIDTPGHEAFSAMRARGAKVADIAILVVDGVAGVQDQTKEAITHIKKAGIPMIIAINKIDRPEADPEKIKRELAKENILVESIGGKVPSVEVSAKTGKRIGDLLELILLVAEIENLKGDISKPGEGVVIESYLDSHRGPTATLLLRDGILKPGEIVGTFSTFGKIKMLENFQGKKIEIAYPSMPVISIGFEDVPRVGERFKVFGTIEEAQNNIPKVEKEEKREVFLITPDKKVLNLILKTDVLGSIEPIENVLKGLPQEKVILRILKAEVGDINESDFKLAQSAKAKILGFRVKITPVAKSLAEREKIKILTFEIIYDFVQTIRGLMEKILEPEIVRTDLAKLKTLLIFWTEGSRQIVGAKVLEGEVKKGTKIEVIRGEEKVGQGKLINLQINKKDVEKAIRGQECGILYEGDAKIQEGDILVIFTKEKRKLGL</sequence>